<evidence type="ECO:0000256" key="1">
    <source>
        <dbReference type="SAM" id="MobiDB-lite"/>
    </source>
</evidence>
<reference evidence="4 5" key="2">
    <citation type="submission" date="2025-04" db="UniProtKB">
        <authorList>
            <consortium name="RefSeq"/>
        </authorList>
    </citation>
    <scope>IDENTIFICATION</scope>
</reference>
<evidence type="ECO:0000313" key="3">
    <source>
        <dbReference type="Proteomes" id="UP000790787"/>
    </source>
</evidence>
<feature type="region of interest" description="Disordered" evidence="1">
    <location>
        <begin position="114"/>
        <end position="148"/>
    </location>
</feature>
<dbReference type="GeneID" id="107813092"/>
<dbReference type="InterPro" id="IPR025452">
    <property type="entry name" value="DUF4218"/>
</dbReference>
<organism evidence="6">
    <name type="scientific">Nicotiana tabacum</name>
    <name type="common">Common tobacco</name>
    <dbReference type="NCBI Taxonomy" id="4097"/>
    <lineage>
        <taxon>Eukaryota</taxon>
        <taxon>Viridiplantae</taxon>
        <taxon>Streptophyta</taxon>
        <taxon>Embryophyta</taxon>
        <taxon>Tracheophyta</taxon>
        <taxon>Spermatophyta</taxon>
        <taxon>Magnoliopsida</taxon>
        <taxon>eudicotyledons</taxon>
        <taxon>Gunneridae</taxon>
        <taxon>Pentapetalae</taxon>
        <taxon>asterids</taxon>
        <taxon>lamiids</taxon>
        <taxon>Solanales</taxon>
        <taxon>Solanaceae</taxon>
        <taxon>Nicotianoideae</taxon>
        <taxon>Nicotianeae</taxon>
        <taxon>Nicotiana</taxon>
    </lineage>
</organism>
<dbReference type="PANTHER" id="PTHR48451:SF1">
    <property type="entry name" value="DUF4218 DOMAIN-CONTAINING PROTEIN"/>
    <property type="match status" value="1"/>
</dbReference>
<dbReference type="STRING" id="4097.A0A1S4BY09"/>
<dbReference type="Pfam" id="PF13960">
    <property type="entry name" value="DUF4218"/>
    <property type="match status" value="1"/>
</dbReference>
<accession>A0A1S4BY09</accession>
<dbReference type="AlphaFoldDB" id="A0A1S4BY09"/>
<dbReference type="RefSeq" id="XP_016493790.1">
    <property type="nucleotide sequence ID" value="XM_016638304.1"/>
</dbReference>
<dbReference type="RefSeq" id="XP_016493791.1">
    <property type="nucleotide sequence ID" value="XM_016638305.1"/>
</dbReference>
<dbReference type="RefSeq" id="XP_016493789.1">
    <property type="nucleotide sequence ID" value="XM_016638303.1"/>
</dbReference>
<dbReference type="KEGG" id="nta:107813092"/>
<keyword evidence="3" id="KW-1185">Reference proteome</keyword>
<dbReference type="PANTHER" id="PTHR48451">
    <property type="entry name" value="DUF4218 DOMAIN-CONTAINING PROTEIN"/>
    <property type="match status" value="1"/>
</dbReference>
<dbReference type="OrthoDB" id="1886754at2759"/>
<reference key="1">
    <citation type="journal article" date="2014" name="Nat. Commun.">
        <title>The tobacco genome sequence and its comparison with those of tomato and potato.</title>
        <authorList>
            <person name="Sierro N."/>
            <person name="Battey J.N."/>
            <person name="Ouadi S."/>
            <person name="Bakaher N."/>
            <person name="Bovet L."/>
            <person name="Willig A."/>
            <person name="Goepfert S."/>
            <person name="Peitsch M.C."/>
            <person name="Ivanov N.V."/>
        </authorList>
    </citation>
    <scope>NUCLEOTIDE SEQUENCE [LARGE SCALE GENOMIC DNA]</scope>
    <source>
        <strain>cv. TN90</strain>
    </source>
</reference>
<evidence type="ECO:0000313" key="4">
    <source>
        <dbReference type="RefSeq" id="XP_016493789.1"/>
    </source>
</evidence>
<feature type="compositionally biased region" description="Polar residues" evidence="1">
    <location>
        <begin position="135"/>
        <end position="148"/>
    </location>
</feature>
<evidence type="ECO:0000313" key="7">
    <source>
        <dbReference type="RefSeq" id="XP_016493792.1"/>
    </source>
</evidence>
<evidence type="ECO:0000313" key="5">
    <source>
        <dbReference type="RefSeq" id="XP_016493790.1"/>
    </source>
</evidence>
<sequence>MDVSFREVFGTQKSYVCNNAHPEGSIAEGYLATESLTFCSRYLKNISIKFNKPTKNDDGSVSNGEISIFKKSGQIKGGSEGIKLSHDEFKQACMYVLQNCEEISPFMERFNITGIGRGKGRGGTGRGRGHFQGRSNSGATSQPQLQLRGNTRASLETKESNNLFQEPIETGQISSYPRPSIEIVSSRNLDRSVYASPEAEIGSAVSSRNKNREREKYTSKTIDIKTVQRKNHNYNSR</sequence>
<dbReference type="Proteomes" id="UP000790787">
    <property type="component" value="Chromosome 6"/>
</dbReference>
<gene>
    <name evidence="4 5 6 7" type="primary">LOC107813092</name>
</gene>
<evidence type="ECO:0000259" key="2">
    <source>
        <dbReference type="Pfam" id="PF13960"/>
    </source>
</evidence>
<feature type="compositionally biased region" description="Gly residues" evidence="1">
    <location>
        <begin position="115"/>
        <end position="126"/>
    </location>
</feature>
<feature type="compositionally biased region" description="Basic residues" evidence="1">
    <location>
        <begin position="227"/>
        <end position="237"/>
    </location>
</feature>
<dbReference type="RefSeq" id="XP_016493792.1">
    <property type="nucleotide sequence ID" value="XM_016638306.1"/>
</dbReference>
<proteinExistence type="predicted"/>
<protein>
    <submittedName>
        <fullName evidence="4 5">Uncharacterized protein isoform X1</fullName>
    </submittedName>
</protein>
<dbReference type="PaxDb" id="4097-A0A1S4BY09"/>
<name>A0A1S4BY09_TOBAC</name>
<feature type="region of interest" description="Disordered" evidence="1">
    <location>
        <begin position="201"/>
        <end position="237"/>
    </location>
</feature>
<feature type="domain" description="DUF4218" evidence="2">
    <location>
        <begin position="11"/>
        <end position="56"/>
    </location>
</feature>
<evidence type="ECO:0000313" key="6">
    <source>
        <dbReference type="RefSeq" id="XP_016493791.1"/>
    </source>
</evidence>